<organism evidence="1 2">
    <name type="scientific">Pristionchus mayeri</name>
    <dbReference type="NCBI Taxonomy" id="1317129"/>
    <lineage>
        <taxon>Eukaryota</taxon>
        <taxon>Metazoa</taxon>
        <taxon>Ecdysozoa</taxon>
        <taxon>Nematoda</taxon>
        <taxon>Chromadorea</taxon>
        <taxon>Rhabditida</taxon>
        <taxon>Rhabditina</taxon>
        <taxon>Diplogasteromorpha</taxon>
        <taxon>Diplogasteroidea</taxon>
        <taxon>Neodiplogasteridae</taxon>
        <taxon>Pristionchus</taxon>
    </lineage>
</organism>
<proteinExistence type="predicted"/>
<name>A0AAN5CUU4_9BILA</name>
<reference evidence="2" key="1">
    <citation type="submission" date="2022-10" db="EMBL/GenBank/DDBJ databases">
        <title>Genome assembly of Pristionchus species.</title>
        <authorList>
            <person name="Yoshida K."/>
            <person name="Sommer R.J."/>
        </authorList>
    </citation>
    <scope>NUCLEOTIDE SEQUENCE [LARGE SCALE GENOMIC DNA]</scope>
    <source>
        <strain evidence="2">RS5460</strain>
    </source>
</reference>
<dbReference type="Proteomes" id="UP001328107">
    <property type="component" value="Unassembled WGS sequence"/>
</dbReference>
<dbReference type="AlphaFoldDB" id="A0AAN5CUU4"/>
<sequence length="100" mass="11575">MPGDYCAADEIKEELLEFKDEEIDEFADIKQEESVLDVPLPDTFHAIKEEPFEYKDEPFGFFMDIKEEEPIGNMISPYTETSFPRNLSTSMEIPCIDIAE</sequence>
<accession>A0AAN5CUU4</accession>
<gene>
    <name evidence="1" type="ORF">PMAYCL1PPCAC_20814</name>
</gene>
<comment type="caution">
    <text evidence="1">The sequence shown here is derived from an EMBL/GenBank/DDBJ whole genome shotgun (WGS) entry which is preliminary data.</text>
</comment>
<keyword evidence="2" id="KW-1185">Reference proteome</keyword>
<evidence type="ECO:0000313" key="2">
    <source>
        <dbReference type="Proteomes" id="UP001328107"/>
    </source>
</evidence>
<protein>
    <submittedName>
        <fullName evidence="1">Uncharacterized protein</fullName>
    </submittedName>
</protein>
<dbReference type="EMBL" id="BTRK01000004">
    <property type="protein sequence ID" value="GMR50619.1"/>
    <property type="molecule type" value="Genomic_DNA"/>
</dbReference>
<feature type="non-terminal residue" evidence="1">
    <location>
        <position position="100"/>
    </location>
</feature>
<evidence type="ECO:0000313" key="1">
    <source>
        <dbReference type="EMBL" id="GMR50619.1"/>
    </source>
</evidence>